<sequence>MVNPIQKFIIDFKKVIYEISSDMKRNSYELVLARASYLINDRGNTHARLYDSEIIDYDEIAVDLINSIGAWQKTLSVDNKVTQNIHIQNACKSICRHIKYAVDCYDEDMENIIDFGMEIDNIQPEYSLELLEYCGLFDIFYQEENFRWYYFYGIKTSNLKRKYLGLMAYMARQKPVTFAQAIKKVHLQDQDHFSIGLAQVGIYDLLFLDEKINHKYRELKHNKKLDLIYKFRVLSRYIDKHLSGLNNEFQKKWELATMDNGSVELMSEDVFL</sequence>
<name>A0A099L6Z2_COLPS</name>
<protein>
    <submittedName>
        <fullName evidence="1">Uncharacterized protein</fullName>
    </submittedName>
</protein>
<proteinExistence type="predicted"/>
<dbReference type="Proteomes" id="UP000029868">
    <property type="component" value="Unassembled WGS sequence"/>
</dbReference>
<evidence type="ECO:0000313" key="2">
    <source>
        <dbReference type="Proteomes" id="UP000029868"/>
    </source>
</evidence>
<accession>A0A099L6Z2</accession>
<comment type="caution">
    <text evidence="1">The sequence shown here is derived from an EMBL/GenBank/DDBJ whole genome shotgun (WGS) entry which is preliminary data.</text>
</comment>
<gene>
    <name evidence="1" type="ORF">GAB14E_1222</name>
</gene>
<dbReference type="PATRIC" id="fig|28229.3.peg.380"/>
<reference evidence="1 2" key="1">
    <citation type="submission" date="2014-08" db="EMBL/GenBank/DDBJ databases">
        <title>Genomic and Phenotypic Diversity of Colwellia psychrerythraea strains from Disparate Marine Basins.</title>
        <authorList>
            <person name="Techtmann S.M."/>
            <person name="Stelling S.C."/>
            <person name="Utturkar S.M."/>
            <person name="Alshibli N."/>
            <person name="Harris A."/>
            <person name="Brown S.D."/>
            <person name="Hazen T.C."/>
        </authorList>
    </citation>
    <scope>NUCLEOTIDE SEQUENCE [LARGE SCALE GENOMIC DNA]</scope>
    <source>
        <strain evidence="1 2">GAB14E</strain>
    </source>
</reference>
<dbReference type="AlphaFoldDB" id="A0A099L6Z2"/>
<organism evidence="1 2">
    <name type="scientific">Colwellia psychrerythraea</name>
    <name type="common">Vibrio psychroerythus</name>
    <dbReference type="NCBI Taxonomy" id="28229"/>
    <lineage>
        <taxon>Bacteria</taxon>
        <taxon>Pseudomonadati</taxon>
        <taxon>Pseudomonadota</taxon>
        <taxon>Gammaproteobacteria</taxon>
        <taxon>Alteromonadales</taxon>
        <taxon>Colwelliaceae</taxon>
        <taxon>Colwellia</taxon>
    </lineage>
</organism>
<dbReference type="RefSeq" id="WP_033080470.1">
    <property type="nucleotide sequence ID" value="NZ_JQEC01000002.1"/>
</dbReference>
<dbReference type="EMBL" id="JQEC01000002">
    <property type="protein sequence ID" value="KGJ97633.1"/>
    <property type="molecule type" value="Genomic_DNA"/>
</dbReference>
<evidence type="ECO:0000313" key="1">
    <source>
        <dbReference type="EMBL" id="KGJ97633.1"/>
    </source>
</evidence>